<gene>
    <name evidence="3" type="primary">LOC118275773</name>
</gene>
<dbReference type="PANTHER" id="PTHR21301:SF11">
    <property type="entry name" value="GIY-YIG DOMAIN-CONTAINING PROTEIN"/>
    <property type="match status" value="1"/>
</dbReference>
<dbReference type="InterPro" id="IPR035901">
    <property type="entry name" value="GIY-YIG_endonuc_sf"/>
</dbReference>
<protein>
    <submittedName>
        <fullName evidence="3">Uncharacterized protein LOC118275773</fullName>
    </submittedName>
</protein>
<dbReference type="GeneID" id="118275773"/>
<dbReference type="RefSeq" id="XP_050562885.1">
    <property type="nucleotide sequence ID" value="XM_050706928.1"/>
</dbReference>
<dbReference type="Gene3D" id="3.40.1440.10">
    <property type="entry name" value="GIY-YIG endonuclease"/>
    <property type="match status" value="1"/>
</dbReference>
<feature type="domain" description="Reverse transcriptase" evidence="1">
    <location>
        <begin position="341"/>
        <end position="580"/>
    </location>
</feature>
<dbReference type="Pfam" id="PF26215">
    <property type="entry name" value="HTH_animal"/>
    <property type="match status" value="1"/>
</dbReference>
<dbReference type="GO" id="GO:0071897">
    <property type="term" value="P:DNA biosynthetic process"/>
    <property type="evidence" value="ECO:0007669"/>
    <property type="project" value="UniProtKB-ARBA"/>
</dbReference>
<keyword evidence="2" id="KW-1185">Reference proteome</keyword>
<reference evidence="3" key="1">
    <citation type="submission" date="2025-08" db="UniProtKB">
        <authorList>
            <consortium name="RefSeq"/>
        </authorList>
    </citation>
    <scope>IDENTIFICATION</scope>
    <source>
        <tissue evidence="3">Whole larval tissue</tissue>
    </source>
</reference>
<sequence>MLFRCAKHTFTKFNKHGKYPVTSSNYSVSDHVSLKTYIANRYGPDSVKLIKQLERARKKCGCLEESLNFLVKCRDADVIPVCVRLKPRQDIHNSASILRNASVKLLRKVIRNTRYQMDENSRELYYLHLKCSALLTSGDFDICDRITYLQAKRSQEMSAAVKQQKYESLIRTQKPVSDNDKNSLETRTVVNLSDKVLSQGALRVLERGLNFAPTPNHIPYEEVIGSVEEVIRRNQIPASDADVLRQDTAVALRHAKLPTPNITTEEKAALRNLRQDEDVLVLKADKGNATVVMNVTEYDKKIRHLLSDVNTYKRVNYNPTARTNRSTHKILKECQHILTDDTFKYLLRPRNVQPPKIYGLPKVHKPNVPLRPIVSQIDSPTYHLAKHVASILQPLVGRSTSYVKDSRHFIDILQSIKLRPNDLLVSFDVESLFTNVPVADCMEVVKLRLQENNIPLEYVKLLHHCLCTSYFVYQGQYYLQIDGVAMGSPVAPVVANIWMEHFEQLAISTATTSIKLWKRYVDDVFCIIEGSEQEVKVCLAHLNNMHAKINFTYELENERTLPFLDVKILVRADGSLGHSVYRKSTHTDRYLQADSHHHPRQLNSVVTSLTNRAYDLCDEEHLQEELTHVMKVLQSNGYRIAKHKKKPTNRHRRCEVERQPAFMPYVKGVTDKVANILHKYAIKTVFTPFRKVSQMLRSPKDSFPLERPGVYKVDCSCGKSYIGQTKRTVACRISEHIRAVKNNDAQKSAIAQHILEAGSNHWIELHYPQVISTERHYIPRLVREAIEITKYKNFNREDGFQLSRAWNPVVQLCKTRKSAKKEKSSRADTVSFVCRELNRDTSDNGSGVSDVSKKRTRKRVDRFVCS</sequence>
<dbReference type="InterPro" id="IPR058912">
    <property type="entry name" value="HTH_animal"/>
</dbReference>
<dbReference type="PROSITE" id="PS50878">
    <property type="entry name" value="RT_POL"/>
    <property type="match status" value="1"/>
</dbReference>
<dbReference type="InterPro" id="IPR043502">
    <property type="entry name" value="DNA/RNA_pol_sf"/>
</dbReference>
<proteinExistence type="predicted"/>
<dbReference type="AlphaFoldDB" id="A0A9R0ECS3"/>
<dbReference type="SUPFAM" id="SSF82771">
    <property type="entry name" value="GIY-YIG endonuclease"/>
    <property type="match status" value="1"/>
</dbReference>
<dbReference type="OrthoDB" id="6782675at2759"/>
<dbReference type="Pfam" id="PF00078">
    <property type="entry name" value="RVT_1"/>
    <property type="match status" value="1"/>
</dbReference>
<name>A0A9R0ECS3_SPOFR</name>
<dbReference type="CDD" id="cd00304">
    <property type="entry name" value="RT_like"/>
    <property type="match status" value="1"/>
</dbReference>
<dbReference type="PANTHER" id="PTHR21301">
    <property type="entry name" value="REVERSE TRANSCRIPTASE"/>
    <property type="match status" value="1"/>
</dbReference>
<dbReference type="CDD" id="cd10442">
    <property type="entry name" value="GIY-YIG_PLEs"/>
    <property type="match status" value="1"/>
</dbReference>
<dbReference type="Proteomes" id="UP000829999">
    <property type="component" value="Chromosome 30"/>
</dbReference>
<evidence type="ECO:0000313" key="2">
    <source>
        <dbReference type="Proteomes" id="UP000829999"/>
    </source>
</evidence>
<evidence type="ECO:0000259" key="1">
    <source>
        <dbReference type="PROSITE" id="PS50878"/>
    </source>
</evidence>
<organism evidence="2 3">
    <name type="scientific">Spodoptera frugiperda</name>
    <name type="common">Fall armyworm</name>
    <dbReference type="NCBI Taxonomy" id="7108"/>
    <lineage>
        <taxon>Eukaryota</taxon>
        <taxon>Metazoa</taxon>
        <taxon>Ecdysozoa</taxon>
        <taxon>Arthropoda</taxon>
        <taxon>Hexapoda</taxon>
        <taxon>Insecta</taxon>
        <taxon>Pterygota</taxon>
        <taxon>Neoptera</taxon>
        <taxon>Endopterygota</taxon>
        <taxon>Lepidoptera</taxon>
        <taxon>Glossata</taxon>
        <taxon>Ditrysia</taxon>
        <taxon>Noctuoidea</taxon>
        <taxon>Noctuidae</taxon>
        <taxon>Amphipyrinae</taxon>
        <taxon>Spodoptera</taxon>
    </lineage>
</organism>
<accession>A0A9R0ECS3</accession>
<evidence type="ECO:0000313" key="3">
    <source>
        <dbReference type="RefSeq" id="XP_050562885.1"/>
    </source>
</evidence>
<dbReference type="InterPro" id="IPR000477">
    <property type="entry name" value="RT_dom"/>
</dbReference>
<dbReference type="SUPFAM" id="SSF56672">
    <property type="entry name" value="DNA/RNA polymerases"/>
    <property type="match status" value="1"/>
</dbReference>